<dbReference type="RefSeq" id="WP_014452597.1">
    <property type="nucleotide sequence ID" value="NC_017096.1"/>
</dbReference>
<evidence type="ECO:0000256" key="1">
    <source>
        <dbReference type="SAM" id="SignalP"/>
    </source>
</evidence>
<gene>
    <name evidence="2" type="ordered locus">CSE_00610</name>
</gene>
<dbReference type="AlphaFoldDB" id="A0A7U6GD94"/>
<protein>
    <submittedName>
        <fullName evidence="2">Uncharacterized protein</fullName>
    </submittedName>
</protein>
<reference evidence="2 3" key="1">
    <citation type="submission" date="2011-01" db="EMBL/GenBank/DDBJ databases">
        <title>Whole genome sequence of Caldisericum exile AZM16c01.</title>
        <authorList>
            <person name="Narita-Yamada S."/>
            <person name="Kawakoshi A."/>
            <person name="Nakamura S."/>
            <person name="Sasagawa M."/>
            <person name="Fukada J."/>
            <person name="Sekine M."/>
            <person name="Kato Y."/>
            <person name="Fukai R."/>
            <person name="Sasaki K."/>
            <person name="Hanamaki A."/>
            <person name="Narita H."/>
            <person name="Konno Y."/>
            <person name="Mori K."/>
            <person name="Yamazaki S."/>
            <person name="Suzuki K."/>
            <person name="Fujita N."/>
        </authorList>
    </citation>
    <scope>NUCLEOTIDE SEQUENCE [LARGE SCALE GENOMIC DNA]</scope>
    <source>
        <strain evidence="3">DSM 21853 / NBRC 104410 / AZM16c01</strain>
    </source>
</reference>
<sequence>MKKLILVALVIIIAGCVGLAKATDSTSVRNVKIADENLKLVEVPEFTSFEEDIRNLSNIVIYQLVDVKEFEEFTNSPNRLPYAYVVGIDMEAMKKAESERKSPNESFSVKFEKVSHPIVKPDVWHIDVPISGANLQPGYGNRFGPYSGYIYVSFSLTWNPSNEPIDVGIQYTGSSTITAHRLIGGSGSTGFNVDASKSFYAWVINPEDNSANISSYQGMISLWAQ</sequence>
<dbReference type="KEGG" id="cex:CSE_00610"/>
<name>A0A7U6GD94_CALEA</name>
<dbReference type="PROSITE" id="PS51257">
    <property type="entry name" value="PROKAR_LIPOPROTEIN"/>
    <property type="match status" value="1"/>
</dbReference>
<dbReference type="EMBL" id="AP012051">
    <property type="protein sequence ID" value="BAL80187.1"/>
    <property type="molecule type" value="Genomic_DNA"/>
</dbReference>
<keyword evidence="3" id="KW-1185">Reference proteome</keyword>
<keyword evidence="1" id="KW-0732">Signal</keyword>
<dbReference type="Proteomes" id="UP000004793">
    <property type="component" value="Chromosome"/>
</dbReference>
<accession>A0A7U6GD94</accession>
<organism evidence="2 3">
    <name type="scientific">Caldisericum exile (strain DSM 21853 / NBRC 104410 / AZM16c01)</name>
    <dbReference type="NCBI Taxonomy" id="511051"/>
    <lineage>
        <taxon>Bacteria</taxon>
        <taxon>Pseudomonadati</taxon>
        <taxon>Caldisericota/Cryosericota group</taxon>
        <taxon>Caldisericota</taxon>
        <taxon>Caldisericia</taxon>
        <taxon>Caldisericales</taxon>
        <taxon>Caldisericaceae</taxon>
        <taxon>Caldisericum</taxon>
    </lineage>
</organism>
<proteinExistence type="predicted"/>
<evidence type="ECO:0000313" key="3">
    <source>
        <dbReference type="Proteomes" id="UP000004793"/>
    </source>
</evidence>
<evidence type="ECO:0000313" key="2">
    <source>
        <dbReference type="EMBL" id="BAL80187.1"/>
    </source>
</evidence>
<feature type="signal peptide" evidence="1">
    <location>
        <begin position="1"/>
        <end position="22"/>
    </location>
</feature>
<feature type="chain" id="PRO_5030741758" evidence="1">
    <location>
        <begin position="23"/>
        <end position="225"/>
    </location>
</feature>